<evidence type="ECO:0000313" key="13">
    <source>
        <dbReference type="Proteomes" id="UP000014760"/>
    </source>
</evidence>
<dbReference type="STRING" id="283909.R7UEM2"/>
<organism evidence="11">
    <name type="scientific">Capitella teleta</name>
    <name type="common">Polychaete worm</name>
    <dbReference type="NCBI Taxonomy" id="283909"/>
    <lineage>
        <taxon>Eukaryota</taxon>
        <taxon>Metazoa</taxon>
        <taxon>Spiralia</taxon>
        <taxon>Lophotrochozoa</taxon>
        <taxon>Annelida</taxon>
        <taxon>Polychaeta</taxon>
        <taxon>Sedentaria</taxon>
        <taxon>Scolecida</taxon>
        <taxon>Capitellidae</taxon>
        <taxon>Capitella</taxon>
    </lineage>
</organism>
<feature type="region of interest" description="Disordered" evidence="8">
    <location>
        <begin position="343"/>
        <end position="377"/>
    </location>
</feature>
<dbReference type="SMART" id="SM00355">
    <property type="entry name" value="ZnF_C2H2"/>
    <property type="match status" value="4"/>
</dbReference>
<feature type="domain" description="C2H2-type" evidence="10">
    <location>
        <begin position="443"/>
        <end position="471"/>
    </location>
</feature>
<evidence type="ECO:0000256" key="5">
    <source>
        <dbReference type="ARBA" id="ARBA00022833"/>
    </source>
</evidence>
<dbReference type="InterPro" id="IPR036236">
    <property type="entry name" value="Znf_C2H2_sf"/>
</dbReference>
<gene>
    <name evidence="11" type="ORF">CAPTEDRAFT_200909</name>
</gene>
<dbReference type="PROSITE" id="PS50157">
    <property type="entry name" value="ZINC_FINGER_C2H2_2"/>
    <property type="match status" value="3"/>
</dbReference>
<evidence type="ECO:0000256" key="6">
    <source>
        <dbReference type="ARBA" id="ARBA00023242"/>
    </source>
</evidence>
<evidence type="ECO:0000256" key="8">
    <source>
        <dbReference type="SAM" id="MobiDB-lite"/>
    </source>
</evidence>
<dbReference type="GO" id="GO:0005634">
    <property type="term" value="C:nucleus"/>
    <property type="evidence" value="ECO:0007669"/>
    <property type="project" value="UniProtKB-SubCell"/>
</dbReference>
<accession>R7UEM2</accession>
<feature type="compositionally biased region" description="Low complexity" evidence="8">
    <location>
        <begin position="352"/>
        <end position="361"/>
    </location>
</feature>
<protein>
    <recommendedName>
        <fullName evidence="10">C2H2-type domain-containing protein</fullName>
    </recommendedName>
</protein>
<evidence type="ECO:0000256" key="7">
    <source>
        <dbReference type="PROSITE-ProRule" id="PRU00042"/>
    </source>
</evidence>
<feature type="region of interest" description="Disordered" evidence="8">
    <location>
        <begin position="207"/>
        <end position="266"/>
    </location>
</feature>
<dbReference type="SUPFAM" id="SSF57667">
    <property type="entry name" value="beta-beta-alpha zinc fingers"/>
    <property type="match status" value="1"/>
</dbReference>
<evidence type="ECO:0000313" key="12">
    <source>
        <dbReference type="EnsemblMetazoa" id="CapteP200909"/>
    </source>
</evidence>
<dbReference type="EMBL" id="AMQN01009154">
    <property type="status" value="NOT_ANNOTATED_CDS"/>
    <property type="molecule type" value="Genomic_DNA"/>
</dbReference>
<feature type="transmembrane region" description="Helical" evidence="9">
    <location>
        <begin position="52"/>
        <end position="72"/>
    </location>
</feature>
<evidence type="ECO:0000256" key="1">
    <source>
        <dbReference type="ARBA" id="ARBA00004123"/>
    </source>
</evidence>
<dbReference type="OrthoDB" id="8922241at2759"/>
<proteinExistence type="predicted"/>
<keyword evidence="13" id="KW-1185">Reference proteome</keyword>
<keyword evidence="2" id="KW-0479">Metal-binding</keyword>
<keyword evidence="6" id="KW-0539">Nucleus</keyword>
<keyword evidence="9" id="KW-1133">Transmembrane helix</keyword>
<reference evidence="13" key="1">
    <citation type="submission" date="2012-12" db="EMBL/GenBank/DDBJ databases">
        <authorList>
            <person name="Hellsten U."/>
            <person name="Grimwood J."/>
            <person name="Chapman J.A."/>
            <person name="Shapiro H."/>
            <person name="Aerts A."/>
            <person name="Otillar R.P."/>
            <person name="Terry A.Y."/>
            <person name="Boore J.L."/>
            <person name="Simakov O."/>
            <person name="Marletaz F."/>
            <person name="Cho S.-J."/>
            <person name="Edsinger-Gonzales E."/>
            <person name="Havlak P."/>
            <person name="Kuo D.-H."/>
            <person name="Larsson T."/>
            <person name="Lv J."/>
            <person name="Arendt D."/>
            <person name="Savage R."/>
            <person name="Osoegawa K."/>
            <person name="de Jong P."/>
            <person name="Lindberg D.R."/>
            <person name="Seaver E.C."/>
            <person name="Weisblat D.A."/>
            <person name="Putnam N.H."/>
            <person name="Grigoriev I.V."/>
            <person name="Rokhsar D.S."/>
        </authorList>
    </citation>
    <scope>NUCLEOTIDE SEQUENCE</scope>
    <source>
        <strain evidence="13">I ESC-2004</strain>
    </source>
</reference>
<dbReference type="Proteomes" id="UP000014760">
    <property type="component" value="Unassembled WGS sequence"/>
</dbReference>
<dbReference type="GO" id="GO:0010468">
    <property type="term" value="P:regulation of gene expression"/>
    <property type="evidence" value="ECO:0007669"/>
    <property type="project" value="TreeGrafter"/>
</dbReference>
<dbReference type="GO" id="GO:0008270">
    <property type="term" value="F:zinc ion binding"/>
    <property type="evidence" value="ECO:0007669"/>
    <property type="project" value="UniProtKB-KW"/>
</dbReference>
<dbReference type="PANTHER" id="PTHR16515">
    <property type="entry name" value="PR DOMAIN ZINC FINGER PROTEIN"/>
    <property type="match status" value="1"/>
</dbReference>
<dbReference type="Pfam" id="PF00096">
    <property type="entry name" value="zf-C2H2"/>
    <property type="match status" value="1"/>
</dbReference>
<evidence type="ECO:0000256" key="9">
    <source>
        <dbReference type="SAM" id="Phobius"/>
    </source>
</evidence>
<feature type="domain" description="C2H2-type" evidence="10">
    <location>
        <begin position="411"/>
        <end position="439"/>
    </location>
</feature>
<evidence type="ECO:0000256" key="3">
    <source>
        <dbReference type="ARBA" id="ARBA00022737"/>
    </source>
</evidence>
<feature type="region of interest" description="Disordered" evidence="8">
    <location>
        <begin position="136"/>
        <end position="192"/>
    </location>
</feature>
<keyword evidence="5" id="KW-0862">Zinc</keyword>
<evidence type="ECO:0000313" key="11">
    <source>
        <dbReference type="EMBL" id="ELU01727.1"/>
    </source>
</evidence>
<dbReference type="OMA" id="NINAWLA"/>
<dbReference type="EnsemblMetazoa" id="CapteT200909">
    <property type="protein sequence ID" value="CapteP200909"/>
    <property type="gene ID" value="CapteG200909"/>
</dbReference>
<dbReference type="PANTHER" id="PTHR16515:SF66">
    <property type="entry name" value="C2H2-TYPE DOMAIN-CONTAINING PROTEIN"/>
    <property type="match status" value="1"/>
</dbReference>
<feature type="domain" description="C2H2-type" evidence="10">
    <location>
        <begin position="380"/>
        <end position="407"/>
    </location>
</feature>
<dbReference type="HOGENOM" id="CLU_517049_0_0_1"/>
<dbReference type="Gene3D" id="3.30.160.60">
    <property type="entry name" value="Classic Zinc Finger"/>
    <property type="match status" value="2"/>
</dbReference>
<evidence type="ECO:0000256" key="2">
    <source>
        <dbReference type="ARBA" id="ARBA00022723"/>
    </source>
</evidence>
<evidence type="ECO:0000256" key="4">
    <source>
        <dbReference type="ARBA" id="ARBA00022771"/>
    </source>
</evidence>
<dbReference type="AlphaFoldDB" id="R7UEM2"/>
<comment type="subcellular location">
    <subcellularLocation>
        <location evidence="1">Nucleus</location>
    </subcellularLocation>
</comment>
<feature type="compositionally biased region" description="Acidic residues" evidence="8">
    <location>
        <begin position="172"/>
        <end position="186"/>
    </location>
</feature>
<keyword evidence="9" id="KW-0472">Membrane</keyword>
<reference evidence="11 13" key="2">
    <citation type="journal article" date="2013" name="Nature">
        <title>Insights into bilaterian evolution from three spiralian genomes.</title>
        <authorList>
            <person name="Simakov O."/>
            <person name="Marletaz F."/>
            <person name="Cho S.J."/>
            <person name="Edsinger-Gonzales E."/>
            <person name="Havlak P."/>
            <person name="Hellsten U."/>
            <person name="Kuo D.H."/>
            <person name="Larsson T."/>
            <person name="Lv J."/>
            <person name="Arendt D."/>
            <person name="Savage R."/>
            <person name="Osoegawa K."/>
            <person name="de Jong P."/>
            <person name="Grimwood J."/>
            <person name="Chapman J.A."/>
            <person name="Shapiro H."/>
            <person name="Aerts A."/>
            <person name="Otillar R.P."/>
            <person name="Terry A.Y."/>
            <person name="Boore J.L."/>
            <person name="Grigoriev I.V."/>
            <person name="Lindberg D.R."/>
            <person name="Seaver E.C."/>
            <person name="Weisblat D.A."/>
            <person name="Putnam N.H."/>
            <person name="Rokhsar D.S."/>
        </authorList>
    </citation>
    <scope>NUCLEOTIDE SEQUENCE</scope>
    <source>
        <strain evidence="11 13">I ESC-2004</strain>
    </source>
</reference>
<dbReference type="PROSITE" id="PS00028">
    <property type="entry name" value="ZINC_FINGER_C2H2_1"/>
    <property type="match status" value="4"/>
</dbReference>
<name>R7UEM2_CAPTE</name>
<keyword evidence="9" id="KW-0812">Transmembrane</keyword>
<keyword evidence="3" id="KW-0677">Repeat</keyword>
<sequence>MTVNKLGTRMDTENITLLHPIHDCHDIDKVIVTRSRQAVYIMLLNNLNTKQMINFMCVMFSLVTALVSPHVIDVLQAKKDTLVSTLQDNAHVLCLQPSSHVCMLQGEWENVKKAYAILEELYFRVQAERAVGERLKGEPPRFWPPFNEDGERPKRHHVYVYPQSAATREEEDKREEEDEEPEEEEPERQPPVMDAYHYREQNADAISLSSDNNDGVQRDANSSDAPPTLVPVRPSQAPTDLEVISDDSREPTEGRYSPLGSPKPPGMVNIPGCASELSKLTQSYLSNLSSLPQLSPQTKEALSPVPLPPASFLLQGQQGPSGSTTPGFFNYSALYSHHLSALQGMKSEPENTESNSESQSQGVEMKQEPNNYENRELPELKCSHCDKTYRSEARMKEHVKTHDKNYIPVFHSCPKCGKSFTYRHNMIVHLRRFHFGWQPAKRHVCRLCGMRFQKPYMLRDHEQRAHLKAPEETTHGYRCTQCDAIFDNKHALAGHCSKNHNVHIDSAMMAEQDDYKPRSPGSPTQDE</sequence>
<dbReference type="EMBL" id="KB304756">
    <property type="protein sequence ID" value="ELU01727.1"/>
    <property type="molecule type" value="Genomic_DNA"/>
</dbReference>
<reference evidence="12" key="3">
    <citation type="submission" date="2015-06" db="UniProtKB">
        <authorList>
            <consortium name="EnsemblMetazoa"/>
        </authorList>
    </citation>
    <scope>IDENTIFICATION</scope>
</reference>
<evidence type="ECO:0000259" key="10">
    <source>
        <dbReference type="PROSITE" id="PS50157"/>
    </source>
</evidence>
<keyword evidence="4 7" id="KW-0863">Zinc-finger</keyword>
<dbReference type="InterPro" id="IPR013087">
    <property type="entry name" value="Znf_C2H2_type"/>
</dbReference>
<dbReference type="InterPro" id="IPR050331">
    <property type="entry name" value="Zinc_finger"/>
</dbReference>
<feature type="compositionally biased region" description="Polar residues" evidence="8">
    <location>
        <begin position="207"/>
        <end position="225"/>
    </location>
</feature>